<evidence type="ECO:0000313" key="6">
    <source>
        <dbReference type="Proteomes" id="UP001056132"/>
    </source>
</evidence>
<dbReference type="EMBL" id="CP097330">
    <property type="protein sequence ID" value="URF05895.1"/>
    <property type="molecule type" value="Genomic_DNA"/>
</dbReference>
<dbReference type="Proteomes" id="UP001056132">
    <property type="component" value="Chromosome 1"/>
</dbReference>
<organism evidence="5 6">
    <name type="scientific">Cupriavidus campinensis</name>
    <dbReference type="NCBI Taxonomy" id="151783"/>
    <lineage>
        <taxon>Bacteria</taxon>
        <taxon>Pseudomonadati</taxon>
        <taxon>Pseudomonadota</taxon>
        <taxon>Betaproteobacteria</taxon>
        <taxon>Burkholderiales</taxon>
        <taxon>Burkholderiaceae</taxon>
        <taxon>Cupriavidus</taxon>
    </lineage>
</organism>
<evidence type="ECO:0000313" key="5">
    <source>
        <dbReference type="EMBL" id="URF05895.1"/>
    </source>
</evidence>
<dbReference type="AlphaFoldDB" id="A0AAE9L4A0"/>
<sequence>MQRVQQIKKLGRQAQKGFTLIELMIVVAIIGILAAIAIPQYQDYVAKTQVARVIGEMSAYKTAIEDRLNQGATAITKADLGATDSTLLTASPFAADLAPAADGSLSYVGTLGGNASKSVAGATITVSRDKSGNWKCVSDGAKAGAWKDTYAPAGCGKAVVAP</sequence>
<dbReference type="PANTHER" id="PTHR30093:SF34">
    <property type="entry name" value="PREPILIN PEPTIDASE-DEPENDENT PROTEIN D"/>
    <property type="match status" value="1"/>
</dbReference>
<keyword evidence="2" id="KW-0488">Methylation</keyword>
<feature type="transmembrane region" description="Helical" evidence="4">
    <location>
        <begin position="20"/>
        <end position="38"/>
    </location>
</feature>
<reference evidence="5" key="1">
    <citation type="journal article" date="2022" name="Microbiol. Resour. Announc.">
        <title>Genome Sequence of Cupriavidus campinensis Strain G5, a Member of a Bacterial Consortium Capable of Polyethylene Degradation.</title>
        <authorList>
            <person name="Schneider B."/>
            <person name="Pfeiffer F."/>
            <person name="Dyall-Smith M."/>
            <person name="Kunte H.J."/>
        </authorList>
    </citation>
    <scope>NUCLEOTIDE SEQUENCE</scope>
    <source>
        <strain evidence="5">G5</strain>
    </source>
</reference>
<accession>A0AAE9L4A0</accession>
<dbReference type="InterPro" id="IPR001082">
    <property type="entry name" value="Pilin"/>
</dbReference>
<dbReference type="InterPro" id="IPR012902">
    <property type="entry name" value="N_methyl_site"/>
</dbReference>
<dbReference type="Pfam" id="PF07963">
    <property type="entry name" value="N_methyl"/>
    <property type="match status" value="1"/>
</dbReference>
<keyword evidence="3" id="KW-0281">Fimbrium</keyword>
<name>A0AAE9L4A0_9BURK</name>
<dbReference type="GO" id="GO:0007155">
    <property type="term" value="P:cell adhesion"/>
    <property type="evidence" value="ECO:0007669"/>
    <property type="project" value="InterPro"/>
</dbReference>
<dbReference type="PROSITE" id="PS00409">
    <property type="entry name" value="PROKAR_NTER_METHYL"/>
    <property type="match status" value="1"/>
</dbReference>
<comment type="similarity">
    <text evidence="1 3">Belongs to the N-Me-Phe pilin family.</text>
</comment>
<dbReference type="SUPFAM" id="SSF54523">
    <property type="entry name" value="Pili subunits"/>
    <property type="match status" value="1"/>
</dbReference>
<keyword evidence="4" id="KW-1133">Transmembrane helix</keyword>
<dbReference type="RefSeq" id="WP_250025335.1">
    <property type="nucleotide sequence ID" value="NZ_CP097330.1"/>
</dbReference>
<keyword evidence="4" id="KW-0812">Transmembrane</keyword>
<dbReference type="Gene3D" id="3.30.700.10">
    <property type="entry name" value="Glycoprotein, Type 4 Pilin"/>
    <property type="match status" value="1"/>
</dbReference>
<dbReference type="GO" id="GO:0043107">
    <property type="term" value="P:type IV pilus-dependent motility"/>
    <property type="evidence" value="ECO:0007669"/>
    <property type="project" value="TreeGrafter"/>
</dbReference>
<dbReference type="Pfam" id="PF00114">
    <property type="entry name" value="Pilin"/>
    <property type="match status" value="1"/>
</dbReference>
<dbReference type="NCBIfam" id="TIGR02532">
    <property type="entry name" value="IV_pilin_GFxxxE"/>
    <property type="match status" value="1"/>
</dbReference>
<dbReference type="KEGG" id="ccam:M5D45_02640"/>
<dbReference type="InterPro" id="IPR045584">
    <property type="entry name" value="Pilin-like"/>
</dbReference>
<keyword evidence="4" id="KW-0472">Membrane</keyword>
<evidence type="ECO:0000256" key="3">
    <source>
        <dbReference type="RuleBase" id="RU000389"/>
    </source>
</evidence>
<evidence type="ECO:0000256" key="2">
    <source>
        <dbReference type="ARBA" id="ARBA00022481"/>
    </source>
</evidence>
<dbReference type="GO" id="GO:0044096">
    <property type="term" value="C:type IV pilus"/>
    <property type="evidence" value="ECO:0007669"/>
    <property type="project" value="TreeGrafter"/>
</dbReference>
<dbReference type="PANTHER" id="PTHR30093">
    <property type="entry name" value="GENERAL SECRETION PATHWAY PROTEIN G"/>
    <property type="match status" value="1"/>
</dbReference>
<proteinExistence type="inferred from homology"/>
<evidence type="ECO:0000256" key="4">
    <source>
        <dbReference type="SAM" id="Phobius"/>
    </source>
</evidence>
<gene>
    <name evidence="5" type="ORF">M5D45_02640</name>
</gene>
<reference evidence="5" key="2">
    <citation type="submission" date="2022-05" db="EMBL/GenBank/DDBJ databases">
        <authorList>
            <person name="Kunte H.-J."/>
        </authorList>
    </citation>
    <scope>NUCLEOTIDE SEQUENCE</scope>
    <source>
        <strain evidence="5">G5</strain>
    </source>
</reference>
<protein>
    <submittedName>
        <fullName evidence="5">Pilin</fullName>
    </submittedName>
</protein>
<evidence type="ECO:0000256" key="1">
    <source>
        <dbReference type="ARBA" id="ARBA00005233"/>
    </source>
</evidence>